<gene>
    <name evidence="1" type="ORF">K402DRAFT_409732</name>
</gene>
<reference evidence="1" key="1">
    <citation type="journal article" date="2020" name="Stud. Mycol.">
        <title>101 Dothideomycetes genomes: a test case for predicting lifestyles and emergence of pathogens.</title>
        <authorList>
            <person name="Haridas S."/>
            <person name="Albert R."/>
            <person name="Binder M."/>
            <person name="Bloem J."/>
            <person name="Labutti K."/>
            <person name="Salamov A."/>
            <person name="Andreopoulos B."/>
            <person name="Baker S."/>
            <person name="Barry K."/>
            <person name="Bills G."/>
            <person name="Bluhm B."/>
            <person name="Cannon C."/>
            <person name="Castanera R."/>
            <person name="Culley D."/>
            <person name="Daum C."/>
            <person name="Ezra D."/>
            <person name="Gonzalez J."/>
            <person name="Henrissat B."/>
            <person name="Kuo A."/>
            <person name="Liang C."/>
            <person name="Lipzen A."/>
            <person name="Lutzoni F."/>
            <person name="Magnuson J."/>
            <person name="Mondo S."/>
            <person name="Nolan M."/>
            <person name="Ohm R."/>
            <person name="Pangilinan J."/>
            <person name="Park H.-J."/>
            <person name="Ramirez L."/>
            <person name="Alfaro M."/>
            <person name="Sun H."/>
            <person name="Tritt A."/>
            <person name="Yoshinaga Y."/>
            <person name="Zwiers L.-H."/>
            <person name="Turgeon B."/>
            <person name="Goodwin S."/>
            <person name="Spatafora J."/>
            <person name="Crous P."/>
            <person name="Grigoriev I."/>
        </authorList>
    </citation>
    <scope>NUCLEOTIDE SEQUENCE</scope>
    <source>
        <strain evidence="1">CBS 113979</strain>
    </source>
</reference>
<evidence type="ECO:0000313" key="2">
    <source>
        <dbReference type="Proteomes" id="UP000800041"/>
    </source>
</evidence>
<evidence type="ECO:0000313" key="1">
    <source>
        <dbReference type="EMBL" id="KAF1991576.1"/>
    </source>
</evidence>
<name>A0A6G1HEB2_9PEZI</name>
<keyword evidence="2" id="KW-1185">Reference proteome</keyword>
<dbReference type="PANTHER" id="PTHR36986">
    <property type="entry name" value="UPF0643 PROTEIN PB2B2.08"/>
    <property type="match status" value="1"/>
</dbReference>
<organism evidence="1 2">
    <name type="scientific">Aulographum hederae CBS 113979</name>
    <dbReference type="NCBI Taxonomy" id="1176131"/>
    <lineage>
        <taxon>Eukaryota</taxon>
        <taxon>Fungi</taxon>
        <taxon>Dikarya</taxon>
        <taxon>Ascomycota</taxon>
        <taxon>Pezizomycotina</taxon>
        <taxon>Dothideomycetes</taxon>
        <taxon>Pleosporomycetidae</taxon>
        <taxon>Aulographales</taxon>
        <taxon>Aulographaceae</taxon>
    </lineage>
</organism>
<dbReference type="PANTHER" id="PTHR36986:SF1">
    <property type="entry name" value="UPF0643 PROTEIN PB2B2.08"/>
    <property type="match status" value="1"/>
</dbReference>
<sequence length="208" mass="23879">MAPDLNLLRPVLDSLTTRLHTGDPRLIVASPYTTSPHYLDLDTLSPASRIFAQALKEIQALKADYATASYEESFNWDHVVSVVRSLASQEEGFQWEEQGFYTVIFRSKLNEGIDRDWLGKLDQESHREAMESGGLLKYWFGVPDGVRANLATCLWRSREDARKGGLGPWHKKARGAAREMYERITFDIRRFVIEDGANGWRIDEWKDE</sequence>
<proteinExistence type="predicted"/>
<dbReference type="OrthoDB" id="2140489at2759"/>
<dbReference type="AlphaFoldDB" id="A0A6G1HEB2"/>
<protein>
    <submittedName>
        <fullName evidence="1">Uncharacterized protein</fullName>
    </submittedName>
</protein>
<accession>A0A6G1HEB2</accession>
<dbReference type="EMBL" id="ML977139">
    <property type="protein sequence ID" value="KAF1991576.1"/>
    <property type="molecule type" value="Genomic_DNA"/>
</dbReference>
<dbReference type="Proteomes" id="UP000800041">
    <property type="component" value="Unassembled WGS sequence"/>
</dbReference>